<reference evidence="5" key="1">
    <citation type="submission" date="2025-08" db="UniProtKB">
        <authorList>
            <consortium name="RefSeq"/>
        </authorList>
    </citation>
    <scope>IDENTIFICATION</scope>
    <source>
        <tissue evidence="5">Whole Larva</tissue>
    </source>
</reference>
<sequence>MDNAIIEVLSSDDENVSTEPSYIVEPKVKRRKLNIRTSNDIGDFHLFDDKNVLSPSTFMHSPSDAEVAAEGFPQEEICENVLNNEIPAFFQKFVDECISRMSNESLINKIKAKSILLFKAFKNVMPYSHSDEFKKIVVDYTVNLENEPAFATTYFSDVYNHLKSHRQYKSLEDSVNTDLDRLYDTLKSLDVKIQKFEEEEVDLDNEDSSYIKMQCYRKHAAKVYAMIKSLEKSDPLCCRLYYSPLDYSHSKHIEINHAINRTFKNRKKIPFPTYKQVDECIRQCVANSEKLNMSESQISAEVRFNFEHLGNLIQRKRKHDLVQIHYESFIKNCADPALNDPVLDALLRENKSMSTKTLDETFQKFTDAKWDESQELSDDLDDSHDDSSDNEEVEEQE</sequence>
<gene>
    <name evidence="5" type="primary">LOC108564913</name>
</gene>
<evidence type="ECO:0000259" key="3">
    <source>
        <dbReference type="Pfam" id="PF20920"/>
    </source>
</evidence>
<dbReference type="InterPro" id="IPR046426">
    <property type="entry name" value="DAXX_histone-bd_sf"/>
</dbReference>
<keyword evidence="4" id="KW-1185">Reference proteome</keyword>
<feature type="domain" description="Daxx histone-binding" evidence="3">
    <location>
        <begin position="287"/>
        <end position="366"/>
    </location>
</feature>
<dbReference type="InterPro" id="IPR046378">
    <property type="entry name" value="DAXX_histone-bd"/>
</dbReference>
<dbReference type="GeneID" id="108564913"/>
<keyword evidence="1" id="KW-0175">Coiled coil</keyword>
<evidence type="ECO:0000256" key="2">
    <source>
        <dbReference type="SAM" id="MobiDB-lite"/>
    </source>
</evidence>
<evidence type="ECO:0000256" key="1">
    <source>
        <dbReference type="SAM" id="Coils"/>
    </source>
</evidence>
<protein>
    <submittedName>
        <fullName evidence="5">Death domain-associated protein 6-like isoform X1</fullName>
    </submittedName>
</protein>
<organism evidence="4 5">
    <name type="scientific">Nicrophorus vespilloides</name>
    <name type="common">Boreal carrion beetle</name>
    <dbReference type="NCBI Taxonomy" id="110193"/>
    <lineage>
        <taxon>Eukaryota</taxon>
        <taxon>Metazoa</taxon>
        <taxon>Ecdysozoa</taxon>
        <taxon>Arthropoda</taxon>
        <taxon>Hexapoda</taxon>
        <taxon>Insecta</taxon>
        <taxon>Pterygota</taxon>
        <taxon>Neoptera</taxon>
        <taxon>Endopterygota</taxon>
        <taxon>Coleoptera</taxon>
        <taxon>Polyphaga</taxon>
        <taxon>Staphyliniformia</taxon>
        <taxon>Silphidae</taxon>
        <taxon>Nicrophorinae</taxon>
        <taxon>Nicrophorus</taxon>
    </lineage>
</organism>
<accession>A0ABM1MYE9</accession>
<feature type="region of interest" description="Disordered" evidence="2">
    <location>
        <begin position="373"/>
        <end position="397"/>
    </location>
</feature>
<dbReference type="RefSeq" id="XP_017779599.1">
    <property type="nucleotide sequence ID" value="XM_017924110.1"/>
</dbReference>
<dbReference type="Proteomes" id="UP000695000">
    <property type="component" value="Unplaced"/>
</dbReference>
<feature type="coiled-coil region" evidence="1">
    <location>
        <begin position="179"/>
        <end position="206"/>
    </location>
</feature>
<dbReference type="Gene3D" id="1.20.58.2170">
    <property type="match status" value="1"/>
</dbReference>
<dbReference type="Pfam" id="PF20920">
    <property type="entry name" value="DAXX_hist_bd"/>
    <property type="match status" value="1"/>
</dbReference>
<name>A0ABM1MYE9_NICVS</name>
<proteinExistence type="predicted"/>
<evidence type="ECO:0000313" key="5">
    <source>
        <dbReference type="RefSeq" id="XP_017779599.1"/>
    </source>
</evidence>
<evidence type="ECO:0000313" key="4">
    <source>
        <dbReference type="Proteomes" id="UP000695000"/>
    </source>
</evidence>